<evidence type="ECO:0000256" key="3">
    <source>
        <dbReference type="ARBA" id="ARBA00022825"/>
    </source>
</evidence>
<protein>
    <submittedName>
        <fullName evidence="7">Prolyl oligopeptidase family serine peptidase</fullName>
    </submittedName>
</protein>
<feature type="domain" description="Peptidase S9 prolyl oligopeptidase catalytic" evidence="5">
    <location>
        <begin position="501"/>
        <end position="700"/>
    </location>
</feature>
<sequence length="711" mass="79322">MRRLYLAMTSLVCTSLLGAAPVAVRAAPGVGEPAPPRAVLEQVEGQQALDWVKAQNSRSAEALKADKRYSKFYDDVLTVEQAPGRLPLPEQAGGKLWNFWQDAAHPKGIWRVTTPASFAKAEPDWKLMLDIDALSRREKRDWVFQGAECLEPEAERCLITLSLSGEDASFYREFDTTTGQFVSGGFDLPHSKQRVEWLDRDTLLVSRDWGAGTMTQSGYPYSVRLVKRGVPLSAAKEIYRGEPGDMIVEPEVLHDETGRRIALIQRNLDFFRSEYRVYDPSTGSLRQIALPQKLGYLGFYSGKLIVRLDQDWTSGAQFTRGSIVAVDPQAPDATPVLVFRPEQNETTTDIGITSQGVIAVVYRDVHPSVRVYRPQESGKAWHENYYILPRMSSATLQSSSPSVSSAYLRVEGYIIPPELWSFDTAKGSSAKIKTTPALFDAKGLVTDQYWAKSSDGVEIPYFVTHRRDWKEDGHNPTLFTAYGGFDLSYLPTYYADIGKTWLERGGVYVVGNIRGGGEFGPAWHEAGMKSGRQHAYDDFAAIGRDLAARHIADREHLGIRGRSNGGLLMGVEFTQHPELWKAVVIGVPLLDMENFETMAAGASWAAEYGHMSVPEERRFLQGISPLQHLKKDVSYPVPFIFTSTKDDRVGPVHARLFAARLQELGKPFFYYEDTGGGHAGTVNAKEIAYERALEAVYLSRSLMDQDPAFRH</sequence>
<dbReference type="InterPro" id="IPR029058">
    <property type="entry name" value="AB_hydrolase_fold"/>
</dbReference>
<feature type="signal peptide" evidence="4">
    <location>
        <begin position="1"/>
        <end position="19"/>
    </location>
</feature>
<evidence type="ECO:0000313" key="8">
    <source>
        <dbReference type="Proteomes" id="UP001523401"/>
    </source>
</evidence>
<keyword evidence="2" id="KW-0378">Hydrolase</keyword>
<keyword evidence="1" id="KW-0645">Protease</keyword>
<dbReference type="Pfam" id="PF00326">
    <property type="entry name" value="Peptidase_S9"/>
    <property type="match status" value="1"/>
</dbReference>
<dbReference type="Proteomes" id="UP001523401">
    <property type="component" value="Unassembled WGS sequence"/>
</dbReference>
<feature type="chain" id="PRO_5046978884" evidence="4">
    <location>
        <begin position="20"/>
        <end position="711"/>
    </location>
</feature>
<evidence type="ECO:0000259" key="5">
    <source>
        <dbReference type="Pfam" id="PF00326"/>
    </source>
</evidence>
<dbReference type="PANTHER" id="PTHR42881">
    <property type="entry name" value="PROLYL ENDOPEPTIDASE"/>
    <property type="match status" value="1"/>
</dbReference>
<organism evidence="7 8">
    <name type="scientific">Asaia lannensis NBRC 102526</name>
    <dbReference type="NCBI Taxonomy" id="1307926"/>
    <lineage>
        <taxon>Bacteria</taxon>
        <taxon>Pseudomonadati</taxon>
        <taxon>Pseudomonadota</taxon>
        <taxon>Alphaproteobacteria</taxon>
        <taxon>Acetobacterales</taxon>
        <taxon>Acetobacteraceae</taxon>
        <taxon>Asaia</taxon>
    </lineage>
</organism>
<keyword evidence="8" id="KW-1185">Reference proteome</keyword>
<dbReference type="InterPro" id="IPR051167">
    <property type="entry name" value="Prolyl_oligopep/macrocyclase"/>
</dbReference>
<dbReference type="PANTHER" id="PTHR42881:SF13">
    <property type="entry name" value="PROLYL ENDOPEPTIDASE"/>
    <property type="match status" value="1"/>
</dbReference>
<dbReference type="RefSeq" id="WP_252848997.1">
    <property type="nucleotide sequence ID" value="NZ_BAPW01000023.1"/>
</dbReference>
<evidence type="ECO:0000313" key="7">
    <source>
        <dbReference type="EMBL" id="MCO6159636.1"/>
    </source>
</evidence>
<dbReference type="Gene3D" id="2.130.10.120">
    <property type="entry name" value="Prolyl oligopeptidase, N-terminal domain"/>
    <property type="match status" value="1"/>
</dbReference>
<gene>
    <name evidence="7" type="ORF">NF685_06280</name>
</gene>
<dbReference type="PRINTS" id="PR00862">
    <property type="entry name" value="PROLIGOPTASE"/>
</dbReference>
<dbReference type="InterPro" id="IPR001375">
    <property type="entry name" value="Peptidase_S9_cat"/>
</dbReference>
<dbReference type="InterPro" id="IPR023302">
    <property type="entry name" value="Pept_S9A_N"/>
</dbReference>
<dbReference type="SUPFAM" id="SSF53474">
    <property type="entry name" value="alpha/beta-Hydrolases"/>
    <property type="match status" value="1"/>
</dbReference>
<keyword evidence="3" id="KW-0720">Serine protease</keyword>
<dbReference type="SUPFAM" id="SSF50993">
    <property type="entry name" value="Peptidase/esterase 'gauge' domain"/>
    <property type="match status" value="1"/>
</dbReference>
<dbReference type="Gene3D" id="3.40.50.1820">
    <property type="entry name" value="alpha/beta hydrolase"/>
    <property type="match status" value="1"/>
</dbReference>
<keyword evidence="4" id="KW-0732">Signal</keyword>
<dbReference type="InterPro" id="IPR002470">
    <property type="entry name" value="Peptidase_S9A"/>
</dbReference>
<dbReference type="Pfam" id="PF02897">
    <property type="entry name" value="Peptidase_S9_N"/>
    <property type="match status" value="1"/>
</dbReference>
<evidence type="ECO:0000259" key="6">
    <source>
        <dbReference type="Pfam" id="PF02897"/>
    </source>
</evidence>
<dbReference type="EMBL" id="JAMXQU010000003">
    <property type="protein sequence ID" value="MCO6159636.1"/>
    <property type="molecule type" value="Genomic_DNA"/>
</dbReference>
<name>A0ABT1CFV6_9PROT</name>
<evidence type="ECO:0000256" key="4">
    <source>
        <dbReference type="SAM" id="SignalP"/>
    </source>
</evidence>
<reference evidence="7 8" key="1">
    <citation type="submission" date="2022-06" db="EMBL/GenBank/DDBJ databases">
        <title>Whole-genome of Asaia lannensis strain LMG 27011T.</title>
        <authorList>
            <person name="Sombolestani A."/>
        </authorList>
    </citation>
    <scope>NUCLEOTIDE SEQUENCE [LARGE SCALE GENOMIC DNA]</scope>
    <source>
        <strain evidence="7 8">NBRC 102526</strain>
    </source>
</reference>
<comment type="caution">
    <text evidence="7">The sequence shown here is derived from an EMBL/GenBank/DDBJ whole genome shotgun (WGS) entry which is preliminary data.</text>
</comment>
<evidence type="ECO:0000256" key="1">
    <source>
        <dbReference type="ARBA" id="ARBA00022670"/>
    </source>
</evidence>
<accession>A0ABT1CFV6</accession>
<proteinExistence type="predicted"/>
<evidence type="ECO:0000256" key="2">
    <source>
        <dbReference type="ARBA" id="ARBA00022801"/>
    </source>
</evidence>
<feature type="domain" description="Peptidase S9A N-terminal" evidence="6">
    <location>
        <begin position="40"/>
        <end position="433"/>
    </location>
</feature>